<dbReference type="OrthoDB" id="9782977at2"/>
<protein>
    <recommendedName>
        <fullName evidence="2">Retropepsin-like aspartic endopeptidase domain-containing protein</fullName>
    </recommendedName>
</protein>
<dbReference type="KEGG" id="samy:DB32_000915"/>
<name>A0A0F6YFM6_9BACT</name>
<dbReference type="STRING" id="927083.DB32_000915"/>
<dbReference type="Proteomes" id="UP000034883">
    <property type="component" value="Chromosome"/>
</dbReference>
<evidence type="ECO:0000313" key="4">
    <source>
        <dbReference type="Proteomes" id="UP000034883"/>
    </source>
</evidence>
<dbReference type="AlphaFoldDB" id="A0A0F6YFM6"/>
<dbReference type="Pfam" id="PF05618">
    <property type="entry name" value="Zn_protease"/>
    <property type="match status" value="1"/>
</dbReference>
<organism evidence="3 4">
    <name type="scientific">Sandaracinus amylolyticus</name>
    <dbReference type="NCBI Taxonomy" id="927083"/>
    <lineage>
        <taxon>Bacteria</taxon>
        <taxon>Pseudomonadati</taxon>
        <taxon>Myxococcota</taxon>
        <taxon>Polyangia</taxon>
        <taxon>Polyangiales</taxon>
        <taxon>Sandaracinaceae</taxon>
        <taxon>Sandaracinus</taxon>
    </lineage>
</organism>
<dbReference type="RefSeq" id="WP_053231190.1">
    <property type="nucleotide sequence ID" value="NZ_CP011125.1"/>
</dbReference>
<evidence type="ECO:0000259" key="2">
    <source>
        <dbReference type="Pfam" id="PF05618"/>
    </source>
</evidence>
<feature type="domain" description="Retropepsin-like aspartic endopeptidase" evidence="2">
    <location>
        <begin position="9"/>
        <end position="142"/>
    </location>
</feature>
<dbReference type="SUPFAM" id="SSF50630">
    <property type="entry name" value="Acid proteases"/>
    <property type="match status" value="1"/>
</dbReference>
<dbReference type="InterPro" id="IPR008503">
    <property type="entry name" value="Asp_endopeptidase"/>
</dbReference>
<dbReference type="PANTHER" id="PTHR38037">
    <property type="entry name" value="ZN_PROTEASE DOMAIN-CONTAINING PROTEIN"/>
    <property type="match status" value="1"/>
</dbReference>
<dbReference type="EMBL" id="CP011125">
    <property type="protein sequence ID" value="AKF03766.1"/>
    <property type="molecule type" value="Genomic_DNA"/>
</dbReference>
<evidence type="ECO:0000256" key="1">
    <source>
        <dbReference type="SAM" id="MobiDB-lite"/>
    </source>
</evidence>
<keyword evidence="4" id="KW-1185">Reference proteome</keyword>
<sequence length="167" mass="19296">MSDRTSVQVIGWREWIALPSLGIESIKVKTDTGARTSALHADDVERFTSRGRPMLTFLVHPLQRDRGLEVRCEAEMIDERLVRSSHGDQQLRPVIRTPIEIRGVLWEIEVTLTRRDVMGFRMLLGREAMRGHLLVDPGRSYLGNPSPYRRKKKRKKKKAHDVTEQSE</sequence>
<reference evidence="3 4" key="1">
    <citation type="submission" date="2015-03" db="EMBL/GenBank/DDBJ databases">
        <title>Genome assembly of Sandaracinus amylolyticus DSM 53668.</title>
        <authorList>
            <person name="Sharma G."/>
            <person name="Subramanian S."/>
        </authorList>
    </citation>
    <scope>NUCLEOTIDE SEQUENCE [LARGE SCALE GENOMIC DNA]</scope>
    <source>
        <strain evidence="3 4">DSM 53668</strain>
    </source>
</reference>
<accession>A0A0F6YFM6</accession>
<dbReference type="Gene3D" id="2.40.70.10">
    <property type="entry name" value="Acid Proteases"/>
    <property type="match status" value="1"/>
</dbReference>
<feature type="region of interest" description="Disordered" evidence="1">
    <location>
        <begin position="140"/>
        <end position="167"/>
    </location>
</feature>
<dbReference type="PANTHER" id="PTHR38037:SF1">
    <property type="entry name" value="ATP-DEPENDENT ZINC PROTEASE DOMAIN-CONTAINING PROTEIN-RELATED"/>
    <property type="match status" value="1"/>
</dbReference>
<evidence type="ECO:0000313" key="3">
    <source>
        <dbReference type="EMBL" id="AKF03766.1"/>
    </source>
</evidence>
<proteinExistence type="predicted"/>
<gene>
    <name evidence="3" type="ORF">DB32_000915</name>
</gene>
<dbReference type="InterPro" id="IPR021109">
    <property type="entry name" value="Peptidase_aspartic_dom_sf"/>
</dbReference>
<feature type="compositionally biased region" description="Basic residues" evidence="1">
    <location>
        <begin position="148"/>
        <end position="159"/>
    </location>
</feature>